<dbReference type="SMART" id="SM01080">
    <property type="entry name" value="CHASE2"/>
    <property type="match status" value="1"/>
</dbReference>
<evidence type="ECO:0000313" key="3">
    <source>
        <dbReference type="EMBL" id="GGG02080.1"/>
    </source>
</evidence>
<protein>
    <recommendedName>
        <fullName evidence="2">CHASE2 domain-containing protein</fullName>
    </recommendedName>
</protein>
<dbReference type="AlphaFoldDB" id="A0A917CX75"/>
<dbReference type="Proteomes" id="UP000605253">
    <property type="component" value="Unassembled WGS sequence"/>
</dbReference>
<feature type="transmembrane region" description="Helical" evidence="1">
    <location>
        <begin position="287"/>
        <end position="310"/>
    </location>
</feature>
<reference evidence="3" key="1">
    <citation type="journal article" date="2014" name="Int. J. Syst. Evol. Microbiol.">
        <title>Complete genome sequence of Corynebacterium casei LMG S-19264T (=DSM 44701T), isolated from a smear-ripened cheese.</title>
        <authorList>
            <consortium name="US DOE Joint Genome Institute (JGI-PGF)"/>
            <person name="Walter F."/>
            <person name="Albersmeier A."/>
            <person name="Kalinowski J."/>
            <person name="Ruckert C."/>
        </authorList>
    </citation>
    <scope>NUCLEOTIDE SEQUENCE</scope>
    <source>
        <strain evidence="3">CGMCC 1.12181</strain>
    </source>
</reference>
<accession>A0A917CX75</accession>
<keyword evidence="1" id="KW-0472">Membrane</keyword>
<proteinExistence type="predicted"/>
<reference evidence="3" key="2">
    <citation type="submission" date="2020-09" db="EMBL/GenBank/DDBJ databases">
        <authorList>
            <person name="Sun Q."/>
            <person name="Zhou Y."/>
        </authorList>
    </citation>
    <scope>NUCLEOTIDE SEQUENCE</scope>
    <source>
        <strain evidence="3">CGMCC 1.12181</strain>
    </source>
</reference>
<comment type="caution">
    <text evidence="3">The sequence shown here is derived from an EMBL/GenBank/DDBJ whole genome shotgun (WGS) entry which is preliminary data.</text>
</comment>
<keyword evidence="1" id="KW-1133">Transmembrane helix</keyword>
<evidence type="ECO:0000259" key="2">
    <source>
        <dbReference type="SMART" id="SM01080"/>
    </source>
</evidence>
<dbReference type="Pfam" id="PF05226">
    <property type="entry name" value="CHASE2"/>
    <property type="match status" value="1"/>
</dbReference>
<dbReference type="EMBL" id="BMEO01000015">
    <property type="protein sequence ID" value="GGG02080.1"/>
    <property type="molecule type" value="Genomic_DNA"/>
</dbReference>
<name>A0A917CX75_9GAMM</name>
<keyword evidence="4" id="KW-1185">Reference proteome</keyword>
<evidence type="ECO:0000256" key="1">
    <source>
        <dbReference type="SAM" id="Phobius"/>
    </source>
</evidence>
<organism evidence="3 4">
    <name type="scientific">Marinicella pacifica</name>
    <dbReference type="NCBI Taxonomy" id="1171543"/>
    <lineage>
        <taxon>Bacteria</taxon>
        <taxon>Pseudomonadati</taxon>
        <taxon>Pseudomonadota</taxon>
        <taxon>Gammaproteobacteria</taxon>
        <taxon>Lysobacterales</taxon>
        <taxon>Marinicellaceae</taxon>
        <taxon>Marinicella</taxon>
    </lineage>
</organism>
<dbReference type="RefSeq" id="WP_188366011.1">
    <property type="nucleotide sequence ID" value="NZ_BAABJF010000028.1"/>
</dbReference>
<feature type="transmembrane region" description="Helical" evidence="1">
    <location>
        <begin position="330"/>
        <end position="356"/>
    </location>
</feature>
<sequence length="405" mass="47065">MVTLLGVYVFVIKDYFHLEEYTNQMSQNVTTRFLSYFYPREPDDIVVVNTDQHSVEQWPPSYIDYAKWLEFLIDYSPKAIVVDINFEQRLHAEYKDALVEVLADAHDYEVPIYGIVSENSDPDIAQWLKPIGTRWDDLELGYYPIRDSNNHFMAGVQIYHDFYTEVDQRYQVPMFLKWPSRPLPQGSGFWSKLKAGWDCVLHCADHPDDKPYFDKFKVQDMVVSHQQATEQFTDRIVFFGSERPASKDFFPNPIYGQVPGVFLHALALDNLIKYGDNYIKRDDSLPLFAGQGAGGLIEILLLITNLCLFLRFESTLNEDDFKQPRQVGKVLLKTFLWAVFCFVITVLGVALSHLLLRSDPSNIIGLLATNIFMYETIYYFFVWLFALNIFRLTARSPSNQLKENP</sequence>
<evidence type="ECO:0000313" key="4">
    <source>
        <dbReference type="Proteomes" id="UP000605253"/>
    </source>
</evidence>
<keyword evidence="1" id="KW-0812">Transmembrane</keyword>
<feature type="domain" description="CHASE2" evidence="2">
    <location>
        <begin position="18"/>
        <end position="309"/>
    </location>
</feature>
<gene>
    <name evidence="3" type="ORF">GCM10011365_24080</name>
</gene>
<dbReference type="InterPro" id="IPR007890">
    <property type="entry name" value="CHASE2"/>
</dbReference>